<reference evidence="1 2" key="1">
    <citation type="submission" date="2015-09" db="EMBL/GenBank/DDBJ databases">
        <title>Complete genome sequence of a benzo[a]pyrene-degrading bacterium Altererythrobacter epoxidivorans CGMCC 1.7731T.</title>
        <authorList>
            <person name="Li Z."/>
            <person name="Cheng H."/>
            <person name="Huo Y."/>
            <person name="Xu X."/>
        </authorList>
    </citation>
    <scope>NUCLEOTIDE SEQUENCE [LARGE SCALE GENOMIC DNA]</scope>
    <source>
        <strain evidence="1 2">CGMCC 1.7731</strain>
    </source>
</reference>
<dbReference type="KEGG" id="aep:AMC99_01037"/>
<accession>A0A0M4LUM1</accession>
<protein>
    <submittedName>
        <fullName evidence="1">Uncharacterized protein</fullName>
    </submittedName>
</protein>
<dbReference type="EMBL" id="CP012669">
    <property type="protein sequence ID" value="ALE16334.1"/>
    <property type="molecule type" value="Genomic_DNA"/>
</dbReference>
<dbReference type="Proteomes" id="UP000057938">
    <property type="component" value="Chromosome"/>
</dbReference>
<evidence type="ECO:0000313" key="1">
    <source>
        <dbReference type="EMBL" id="ALE16334.1"/>
    </source>
</evidence>
<keyword evidence="2" id="KW-1185">Reference proteome</keyword>
<sequence>MRPLDPIIRFPRSISDRILAQPVWIAATDDTISYLLFIN</sequence>
<dbReference type="STRING" id="361183.AMC99_01037"/>
<proteinExistence type="predicted"/>
<name>A0A0M4LUM1_9SPHN</name>
<organism evidence="1 2">
    <name type="scientific">Altererythrobacter epoxidivorans</name>
    <dbReference type="NCBI Taxonomy" id="361183"/>
    <lineage>
        <taxon>Bacteria</taxon>
        <taxon>Pseudomonadati</taxon>
        <taxon>Pseudomonadota</taxon>
        <taxon>Alphaproteobacteria</taxon>
        <taxon>Sphingomonadales</taxon>
        <taxon>Erythrobacteraceae</taxon>
        <taxon>Altererythrobacter</taxon>
    </lineage>
</organism>
<gene>
    <name evidence="1" type="ORF">AMC99_01037</name>
</gene>
<evidence type="ECO:0000313" key="2">
    <source>
        <dbReference type="Proteomes" id="UP000057938"/>
    </source>
</evidence>
<dbReference type="AlphaFoldDB" id="A0A0M4LUM1"/>